<dbReference type="GO" id="GO:0003723">
    <property type="term" value="F:RNA binding"/>
    <property type="evidence" value="ECO:0007669"/>
    <property type="project" value="InterPro"/>
</dbReference>
<dbReference type="AlphaFoldDB" id="D6PKP4"/>
<proteinExistence type="inferred from homology"/>
<dbReference type="InterPro" id="IPR050343">
    <property type="entry name" value="RsuA_PseudoU_synthase"/>
</dbReference>
<dbReference type="InterPro" id="IPR002942">
    <property type="entry name" value="S4_RNA-bd"/>
</dbReference>
<dbReference type="Pfam" id="PF00849">
    <property type="entry name" value="PseudoU_synth_2"/>
    <property type="match status" value="1"/>
</dbReference>
<evidence type="ECO:0000259" key="3">
    <source>
        <dbReference type="SMART" id="SM00363"/>
    </source>
</evidence>
<dbReference type="FunFam" id="3.10.290.10:FF:000003">
    <property type="entry name" value="Pseudouridine synthase"/>
    <property type="match status" value="1"/>
</dbReference>
<dbReference type="InterPro" id="IPR036986">
    <property type="entry name" value="S4_RNA-bd_sf"/>
</dbReference>
<accession>D6PKP4</accession>
<dbReference type="InterPro" id="IPR006145">
    <property type="entry name" value="PsdUridine_synth_RsuA/RluA"/>
</dbReference>
<reference evidence="4" key="1">
    <citation type="journal article" date="2010" name="ISME J.">
        <title>Metagenome of the Mediterranean deep chlorophyll maximum studied by direct and fosmid library 454 pyrosequencing.</title>
        <authorList>
            <person name="Ghai R."/>
            <person name="Martin-Cuadrado A.B."/>
            <person name="Molto A.G."/>
            <person name="Heredia I.G."/>
            <person name="Cabrera R."/>
            <person name="Martin J."/>
            <person name="Verdu M."/>
            <person name="Deschamps P."/>
            <person name="Moreira D."/>
            <person name="Lopez-Garcia P."/>
            <person name="Mira A."/>
            <person name="Rodriguez-Valera F."/>
        </authorList>
    </citation>
    <scope>NUCLEOTIDE SEQUENCE</scope>
</reference>
<dbReference type="SUPFAM" id="SSF55174">
    <property type="entry name" value="Alpha-L RNA-binding motif"/>
    <property type="match status" value="1"/>
</dbReference>
<dbReference type="EMBL" id="GU943130">
    <property type="protein sequence ID" value="ADD96295.1"/>
    <property type="molecule type" value="Genomic_DNA"/>
</dbReference>
<protein>
    <recommendedName>
        <fullName evidence="3">RNA-binding S4 domain-containing protein</fullName>
    </recommendedName>
</protein>
<dbReference type="InterPro" id="IPR020103">
    <property type="entry name" value="PsdUridine_synth_cat_dom_sf"/>
</dbReference>
<dbReference type="GO" id="GO:0006364">
    <property type="term" value="P:rRNA processing"/>
    <property type="evidence" value="ECO:0007669"/>
    <property type="project" value="UniProtKB-ARBA"/>
</dbReference>
<dbReference type="PANTHER" id="PTHR47683:SF2">
    <property type="entry name" value="RNA-BINDING S4 DOMAIN-CONTAINING PROTEIN"/>
    <property type="match status" value="1"/>
</dbReference>
<sequence>MNFTNSQRPKLQKFLADAGLCSRRKGEEWIEDGLVTINGENAKLGERVIPDSDIVKVNGKRVQVKRIPNITLLVNKPKGYTCSNDDEYADRLIFELLESKYRSVRLFCAGRLDVDSEGMVILTNNGTLAHRLTHPSQMVRKKYKIEIDTPFDTKDLPSLINGELVEEEF</sequence>
<dbReference type="CDD" id="cd00165">
    <property type="entry name" value="S4"/>
    <property type="match status" value="1"/>
</dbReference>
<evidence type="ECO:0000256" key="1">
    <source>
        <dbReference type="ARBA" id="ARBA00008348"/>
    </source>
</evidence>
<feature type="domain" description="RNA-binding S4" evidence="3">
    <location>
        <begin position="9"/>
        <end position="67"/>
    </location>
</feature>
<organism evidence="4">
    <name type="scientific">uncultured organism MedDCM-OCT-S08-C1656</name>
    <dbReference type="NCBI Taxonomy" id="743631"/>
    <lineage>
        <taxon>unclassified sequences</taxon>
        <taxon>environmental samples</taxon>
    </lineage>
</organism>
<name>D6PKP4_9ZZZZ</name>
<dbReference type="SMART" id="SM00363">
    <property type="entry name" value="S4"/>
    <property type="match status" value="1"/>
</dbReference>
<dbReference type="PROSITE" id="PS50889">
    <property type="entry name" value="S4"/>
    <property type="match status" value="1"/>
</dbReference>
<keyword evidence="2" id="KW-0413">Isomerase</keyword>
<dbReference type="InterPro" id="IPR020094">
    <property type="entry name" value="TruA/RsuA/RluB/E/F_N"/>
</dbReference>
<dbReference type="GO" id="GO:0009982">
    <property type="term" value="F:pseudouridine synthase activity"/>
    <property type="evidence" value="ECO:0007669"/>
    <property type="project" value="InterPro"/>
</dbReference>
<dbReference type="Pfam" id="PF01479">
    <property type="entry name" value="S4"/>
    <property type="match status" value="1"/>
</dbReference>
<dbReference type="SUPFAM" id="SSF55120">
    <property type="entry name" value="Pseudouridine synthase"/>
    <property type="match status" value="1"/>
</dbReference>
<dbReference type="Gene3D" id="3.10.290.10">
    <property type="entry name" value="RNA-binding S4 domain"/>
    <property type="match status" value="1"/>
</dbReference>
<evidence type="ECO:0000256" key="2">
    <source>
        <dbReference type="ARBA" id="ARBA00023235"/>
    </source>
</evidence>
<dbReference type="GO" id="GO:0001522">
    <property type="term" value="P:pseudouridine synthesis"/>
    <property type="evidence" value="ECO:0007669"/>
    <property type="project" value="InterPro"/>
</dbReference>
<evidence type="ECO:0000313" key="4">
    <source>
        <dbReference type="EMBL" id="ADD96295.1"/>
    </source>
</evidence>
<dbReference type="PANTHER" id="PTHR47683">
    <property type="entry name" value="PSEUDOURIDINE SYNTHASE FAMILY PROTEIN-RELATED"/>
    <property type="match status" value="1"/>
</dbReference>
<comment type="similarity">
    <text evidence="1">Belongs to the pseudouridine synthase RsuA family.</text>
</comment>
<dbReference type="Gene3D" id="3.30.70.580">
    <property type="entry name" value="Pseudouridine synthase I, catalytic domain, N-terminal subdomain"/>
    <property type="match status" value="1"/>
</dbReference>